<evidence type="ECO:0000256" key="5">
    <source>
        <dbReference type="ARBA" id="ARBA00022692"/>
    </source>
</evidence>
<comment type="subcellular location">
    <subcellularLocation>
        <location evidence="2 8">Golgi apparatus membrane</location>
        <topology evidence="2 8">Multi-pass membrane protein</topology>
    </subcellularLocation>
</comment>
<feature type="transmembrane region" description="Helical" evidence="8">
    <location>
        <begin position="31"/>
        <end position="56"/>
    </location>
</feature>
<organism evidence="9 10">
    <name type="scientific">Arxiozyma heterogenica</name>
    <dbReference type="NCBI Taxonomy" id="278026"/>
    <lineage>
        <taxon>Eukaryota</taxon>
        <taxon>Fungi</taxon>
        <taxon>Dikarya</taxon>
        <taxon>Ascomycota</taxon>
        <taxon>Saccharomycotina</taxon>
        <taxon>Saccharomycetes</taxon>
        <taxon>Saccharomycetales</taxon>
        <taxon>Saccharomycetaceae</taxon>
        <taxon>Arxiozyma</taxon>
    </lineage>
</organism>
<evidence type="ECO:0000313" key="10">
    <source>
        <dbReference type="Proteomes" id="UP001306508"/>
    </source>
</evidence>
<evidence type="ECO:0000256" key="6">
    <source>
        <dbReference type="ARBA" id="ARBA00022989"/>
    </source>
</evidence>
<keyword evidence="8" id="KW-0333">Golgi apparatus</keyword>
<evidence type="ECO:0000313" key="9">
    <source>
        <dbReference type="EMBL" id="KAK5781019.1"/>
    </source>
</evidence>
<dbReference type="EMBL" id="JAWIZZ010000038">
    <property type="protein sequence ID" value="KAK5781019.1"/>
    <property type="molecule type" value="Genomic_DNA"/>
</dbReference>
<dbReference type="PANTHER" id="PTHR13019">
    <property type="entry name" value="GOLGI APPARATUS MEMBRANE PROTEIN TVP23"/>
    <property type="match status" value="1"/>
</dbReference>
<comment type="similarity">
    <text evidence="3 8">Belongs to the TVP23 family.</text>
</comment>
<dbReference type="Proteomes" id="UP001306508">
    <property type="component" value="Unassembled WGS sequence"/>
</dbReference>
<dbReference type="GO" id="GO:0016192">
    <property type="term" value="P:vesicle-mediated transport"/>
    <property type="evidence" value="ECO:0007669"/>
    <property type="project" value="TreeGrafter"/>
</dbReference>
<dbReference type="GO" id="GO:0009306">
    <property type="term" value="P:protein secretion"/>
    <property type="evidence" value="ECO:0007669"/>
    <property type="project" value="TreeGrafter"/>
</dbReference>
<comment type="function">
    <text evidence="1 8">Golgi membrane protein involved in vesicular trafficking.</text>
</comment>
<evidence type="ECO:0000256" key="2">
    <source>
        <dbReference type="ARBA" id="ARBA00004653"/>
    </source>
</evidence>
<feature type="transmembrane region" description="Helical" evidence="8">
    <location>
        <begin position="136"/>
        <end position="153"/>
    </location>
</feature>
<dbReference type="AlphaFoldDB" id="A0AAN7ZSW1"/>
<evidence type="ECO:0000256" key="1">
    <source>
        <dbReference type="ARBA" id="ARBA00003246"/>
    </source>
</evidence>
<proteinExistence type="inferred from homology"/>
<reference evidence="10" key="1">
    <citation type="submission" date="2023-07" db="EMBL/GenBank/DDBJ databases">
        <title>A draft genome of Kazachstania heterogenica Y-27499.</title>
        <authorList>
            <person name="Donic C."/>
            <person name="Kralova J.S."/>
            <person name="Fidel L."/>
            <person name="Ben-Dor S."/>
            <person name="Jung S."/>
        </authorList>
    </citation>
    <scope>NUCLEOTIDE SEQUENCE [LARGE SCALE GENOMIC DNA]</scope>
    <source>
        <strain evidence="10">Y27499</strain>
    </source>
</reference>
<keyword evidence="5 8" id="KW-0812">Transmembrane</keyword>
<dbReference type="PANTHER" id="PTHR13019:SF7">
    <property type="entry name" value="GOLGI APPARATUS MEMBRANE PROTEIN TVP23"/>
    <property type="match status" value="1"/>
</dbReference>
<dbReference type="Pfam" id="PF05832">
    <property type="entry name" value="DUF846"/>
    <property type="match status" value="1"/>
</dbReference>
<keyword evidence="6 8" id="KW-1133">Transmembrane helix</keyword>
<keyword evidence="10" id="KW-1185">Reference proteome</keyword>
<accession>A0AAN7ZSW1</accession>
<gene>
    <name evidence="9" type="ORF">RI543_001407</name>
</gene>
<feature type="transmembrane region" description="Helical" evidence="8">
    <location>
        <begin position="108"/>
        <end position="129"/>
    </location>
</feature>
<protein>
    <recommendedName>
        <fullName evidence="4 8">Golgi apparatus membrane protein TVP23</fullName>
    </recommendedName>
</protein>
<evidence type="ECO:0000256" key="8">
    <source>
        <dbReference type="RuleBase" id="RU361206"/>
    </source>
</evidence>
<name>A0AAN7ZSW1_9SACH</name>
<evidence type="ECO:0000256" key="4">
    <source>
        <dbReference type="ARBA" id="ARBA00013603"/>
    </source>
</evidence>
<evidence type="ECO:0000256" key="3">
    <source>
        <dbReference type="ARBA" id="ARBA00005467"/>
    </source>
</evidence>
<keyword evidence="7 8" id="KW-0472">Membrane</keyword>
<sequence>MEQIKNFYNTILKSSHPILLAIHLSGKAAPILFYILGSIFTSFTVQFIVIILLVSFDFYITKNISGRRLVQLRWWYDATNKSNSNFVFESYKQYDQSLAVLNPIDNKLFWWSMYLTPIIWFIFGIMCLLRLKLFSFILVIAVTFLTGCNTYGFRLCDRWEPNSENNNNNNGYEGFTTWFQLPNILDNLSNVGRVQTLFQNFGNRGNNNN</sequence>
<dbReference type="InterPro" id="IPR008564">
    <property type="entry name" value="TVP23-like"/>
</dbReference>
<evidence type="ECO:0000256" key="7">
    <source>
        <dbReference type="ARBA" id="ARBA00023136"/>
    </source>
</evidence>
<comment type="caution">
    <text evidence="9">The sequence shown here is derived from an EMBL/GenBank/DDBJ whole genome shotgun (WGS) entry which is preliminary data.</text>
</comment>
<dbReference type="GO" id="GO:0000139">
    <property type="term" value="C:Golgi membrane"/>
    <property type="evidence" value="ECO:0007669"/>
    <property type="project" value="UniProtKB-SubCell"/>
</dbReference>